<accession>A0A3D3RI73</accession>
<comment type="caution">
    <text evidence="2">The sequence shown here is derived from an EMBL/GenBank/DDBJ whole genome shotgun (WGS) entry which is preliminary data.</text>
</comment>
<dbReference type="Proteomes" id="UP000263642">
    <property type="component" value="Unassembled WGS sequence"/>
</dbReference>
<name>A0A3D3RI73_9PLAN</name>
<reference evidence="2 3" key="1">
    <citation type="journal article" date="2018" name="Nat. Biotechnol.">
        <title>A standardized bacterial taxonomy based on genome phylogeny substantially revises the tree of life.</title>
        <authorList>
            <person name="Parks D.H."/>
            <person name="Chuvochina M."/>
            <person name="Waite D.W."/>
            <person name="Rinke C."/>
            <person name="Skarshewski A."/>
            <person name="Chaumeil P.A."/>
            <person name="Hugenholtz P."/>
        </authorList>
    </citation>
    <scope>NUCLEOTIDE SEQUENCE [LARGE SCALE GENOMIC DNA]</scope>
    <source>
        <strain evidence="2">UBA9375</strain>
    </source>
</reference>
<evidence type="ECO:0000313" key="2">
    <source>
        <dbReference type="EMBL" id="HCO27330.1"/>
    </source>
</evidence>
<feature type="region of interest" description="Disordered" evidence="1">
    <location>
        <begin position="437"/>
        <end position="472"/>
    </location>
</feature>
<dbReference type="EMBL" id="DQAY01000194">
    <property type="protein sequence ID" value="HCO27330.1"/>
    <property type="molecule type" value="Genomic_DNA"/>
</dbReference>
<evidence type="ECO:0008006" key="4">
    <source>
        <dbReference type="Google" id="ProtNLM"/>
    </source>
</evidence>
<dbReference type="AlphaFoldDB" id="A0A3D3RI73"/>
<evidence type="ECO:0000313" key="3">
    <source>
        <dbReference type="Proteomes" id="UP000263642"/>
    </source>
</evidence>
<sequence>MSATPFKSARNESAITSATVITLLTGFPFVETSPPPHATITRTTSGAMFAFSVSMTNFISSQNRDWDLSVQSGIVMQRDLTFFTLLLALFLSTPAISLADVEITLDSGNTIHADCIQWGTDSTLVLETAGQQSRSISLERIERLKIENSDYDRETIQLAADQYYQSQPVQFAFHKYKKYYPMPVPVYQRPTHAPVEPLSTACETHCSRGVILGVHADPLSAYQPLLKQYYPNGVPTLERGYALGLMRATVAQQALGYGPVPGLIPPVPAPEPLLGKLTQISVQATPINTQGKADWNALSVRLQGFDQLGNPAALTGNVKIQLFGQRQMLLPVWDQRFAAVPQNTITLGQWTRNCATTPLARAPRAGNQFGTGQASDQTWIVKLFPQIPEHNLNIYALGEVQVSLLSPGKGTFAASTPAVPLKHVSLNRDASLATTGTRFFPGETTSAGISRTSRLNHNGPSRPDSRPFTVQP</sequence>
<gene>
    <name evidence="2" type="ORF">DIT97_31625</name>
</gene>
<organism evidence="2 3">
    <name type="scientific">Gimesia maris</name>
    <dbReference type="NCBI Taxonomy" id="122"/>
    <lineage>
        <taxon>Bacteria</taxon>
        <taxon>Pseudomonadati</taxon>
        <taxon>Planctomycetota</taxon>
        <taxon>Planctomycetia</taxon>
        <taxon>Planctomycetales</taxon>
        <taxon>Planctomycetaceae</taxon>
        <taxon>Gimesia</taxon>
    </lineage>
</organism>
<evidence type="ECO:0000256" key="1">
    <source>
        <dbReference type="SAM" id="MobiDB-lite"/>
    </source>
</evidence>
<proteinExistence type="predicted"/>
<feature type="compositionally biased region" description="Polar residues" evidence="1">
    <location>
        <begin position="437"/>
        <end position="459"/>
    </location>
</feature>
<protein>
    <recommendedName>
        <fullName evidence="4">SLA1 homology domain-containing protein</fullName>
    </recommendedName>
</protein>